<gene>
    <name evidence="1" type="ORF">GCM10009789_86920</name>
</gene>
<sequence length="251" mass="27252">MDSPRLDRAFLDLPNNVYGEISGATEPSSVADAFAALGWSVRRSGAREYEIEHTWASLTIVPTTPLTYSGVVDPAQVQRLRDTFLASGHTATAELELHGLVWSDTLLEDARRIHTEVQAELAAAGVPGDLVLTGASSLPGLLTRGDVDLHLRVPPETFPAVLAALDTRYPRASLHSWAATLAVYAVPGFAHPTGLAVTPVDSEHDHRFTRGWARLDADAGLRTQYNILKQTAPDDQTYEAEKSAFFSRLLL</sequence>
<dbReference type="InterPro" id="IPR043519">
    <property type="entry name" value="NT_sf"/>
</dbReference>
<dbReference type="Gene3D" id="3.30.460.10">
    <property type="entry name" value="Beta Polymerase, domain 2"/>
    <property type="match status" value="1"/>
</dbReference>
<comment type="caution">
    <text evidence="1">The sequence shown here is derived from an EMBL/GenBank/DDBJ whole genome shotgun (WGS) entry which is preliminary data.</text>
</comment>
<evidence type="ECO:0008006" key="3">
    <source>
        <dbReference type="Google" id="ProtNLM"/>
    </source>
</evidence>
<accession>A0ABP4QSW0</accession>
<dbReference type="SUPFAM" id="SSF81301">
    <property type="entry name" value="Nucleotidyltransferase"/>
    <property type="match status" value="1"/>
</dbReference>
<reference evidence="2" key="1">
    <citation type="journal article" date="2019" name="Int. J. Syst. Evol. Microbiol.">
        <title>The Global Catalogue of Microorganisms (GCM) 10K type strain sequencing project: providing services to taxonomists for standard genome sequencing and annotation.</title>
        <authorList>
            <consortium name="The Broad Institute Genomics Platform"/>
            <consortium name="The Broad Institute Genome Sequencing Center for Infectious Disease"/>
            <person name="Wu L."/>
            <person name="Ma J."/>
        </authorList>
    </citation>
    <scope>NUCLEOTIDE SEQUENCE [LARGE SCALE GENOMIC DNA]</scope>
    <source>
        <strain evidence="2">JCM 14969</strain>
    </source>
</reference>
<organism evidence="1 2">
    <name type="scientific">Kribbella sancticallisti</name>
    <dbReference type="NCBI Taxonomy" id="460087"/>
    <lineage>
        <taxon>Bacteria</taxon>
        <taxon>Bacillati</taxon>
        <taxon>Actinomycetota</taxon>
        <taxon>Actinomycetes</taxon>
        <taxon>Propionibacteriales</taxon>
        <taxon>Kribbellaceae</taxon>
        <taxon>Kribbella</taxon>
    </lineage>
</organism>
<proteinExistence type="predicted"/>
<protein>
    <recommendedName>
        <fullName evidence="3">Polymerase nucleotidyl transferase domain-containing protein</fullName>
    </recommendedName>
</protein>
<evidence type="ECO:0000313" key="1">
    <source>
        <dbReference type="EMBL" id="GAA1619877.1"/>
    </source>
</evidence>
<evidence type="ECO:0000313" key="2">
    <source>
        <dbReference type="Proteomes" id="UP001500393"/>
    </source>
</evidence>
<dbReference type="Proteomes" id="UP001500393">
    <property type="component" value="Unassembled WGS sequence"/>
</dbReference>
<dbReference type="EMBL" id="BAAAOS010000073">
    <property type="protein sequence ID" value="GAA1619877.1"/>
    <property type="molecule type" value="Genomic_DNA"/>
</dbReference>
<keyword evidence="2" id="KW-1185">Reference proteome</keyword>
<name>A0ABP4QSW0_9ACTN</name>